<evidence type="ECO:0000313" key="1">
    <source>
        <dbReference type="EMBL" id="MFC6388902.1"/>
    </source>
</evidence>
<dbReference type="Pfam" id="PF07505">
    <property type="entry name" value="DUF5131"/>
    <property type="match status" value="1"/>
</dbReference>
<gene>
    <name evidence="1" type="ORF">ACFQDP_06035</name>
</gene>
<organism evidence="1 2">
    <name type="scientific">Methylorubrum zatmanii</name>
    <dbReference type="NCBI Taxonomy" id="29429"/>
    <lineage>
        <taxon>Bacteria</taxon>
        <taxon>Pseudomonadati</taxon>
        <taxon>Pseudomonadota</taxon>
        <taxon>Alphaproteobacteria</taxon>
        <taxon>Hyphomicrobiales</taxon>
        <taxon>Methylobacteriaceae</taxon>
        <taxon>Methylorubrum</taxon>
    </lineage>
</organism>
<proteinExistence type="predicted"/>
<evidence type="ECO:0000313" key="2">
    <source>
        <dbReference type="Proteomes" id="UP001596237"/>
    </source>
</evidence>
<comment type="caution">
    <text evidence="1">The sequence shown here is derived from an EMBL/GenBank/DDBJ whole genome shotgun (WGS) entry which is preliminary data.</text>
</comment>
<name>A0ABW1WME7_9HYPH</name>
<dbReference type="EMBL" id="JBHSTT010000020">
    <property type="protein sequence ID" value="MFC6388902.1"/>
    <property type="molecule type" value="Genomic_DNA"/>
</dbReference>
<dbReference type="InterPro" id="IPR011101">
    <property type="entry name" value="DUF5131"/>
</dbReference>
<accession>A0ABW1WME7</accession>
<keyword evidence="2" id="KW-1185">Reference proteome</keyword>
<reference evidence="2" key="1">
    <citation type="journal article" date="2019" name="Int. J. Syst. Evol. Microbiol.">
        <title>The Global Catalogue of Microorganisms (GCM) 10K type strain sequencing project: providing services to taxonomists for standard genome sequencing and annotation.</title>
        <authorList>
            <consortium name="The Broad Institute Genomics Platform"/>
            <consortium name="The Broad Institute Genome Sequencing Center for Infectious Disease"/>
            <person name="Wu L."/>
            <person name="Ma J."/>
        </authorList>
    </citation>
    <scope>NUCLEOTIDE SEQUENCE [LARGE SCALE GENOMIC DNA]</scope>
    <source>
        <strain evidence="2">CCUG 36916</strain>
    </source>
</reference>
<dbReference type="Proteomes" id="UP001596237">
    <property type="component" value="Unassembled WGS sequence"/>
</dbReference>
<protein>
    <submittedName>
        <fullName evidence="1">Phage Gp37/Gp68 family protein</fullName>
    </submittedName>
</protein>
<sequence>MSYRQSDRERLVAKNSRIEWTTHTFNPWWGCVKVSPACKHCYAESWAKRVGKDVWGIGAERRFFGDKHWAEPLRWNTAAAAEGERPRVFCASMADVFEDRRDLDQWRDRLWGLIAATPNLDWLLLTKRPDLVSRLTPWGDDWPSNVWIGTTVEDQDWADERLPELAVLPAAVRFISAEPLLGPVDLGRWAHAIDWVITGGESGPKARPTSPSWFRSLLNQCMAADIPFHFKQWGDWAPGQGINLAKARAAPAEDGTTMLRVGKKVAGRHFDGITWDGLPRSRSA</sequence>
<dbReference type="RefSeq" id="WP_312893383.1">
    <property type="nucleotide sequence ID" value="NZ_JBHSTT010000020.1"/>
</dbReference>